<dbReference type="CDD" id="cd24013">
    <property type="entry name" value="ASKHA_ATPase_BT3980-like"/>
    <property type="match status" value="1"/>
</dbReference>
<keyword evidence="2" id="KW-1185">Reference proteome</keyword>
<proteinExistence type="predicted"/>
<dbReference type="Pfam" id="PF12864">
    <property type="entry name" value="DUF3822"/>
    <property type="match status" value="1"/>
</dbReference>
<sequence>MTTTSNKYTTQIELSILVHQNGLSFCTLDKEKKEVTQLEHTSFKAQKNPIELLDQINFFFEKYSIEKYSYDKVNIVYANDLYAIVPHEVFDENHVADYLKYSIKILKTDFIVHDQLASINAHTVFIPLTNINNYIFERFGSFEYRHSTSILIDNLSSLSRKTEQPYLYLHVMSTNVDVLFFKDQNLLLCNTFSYHTPEDFIYYVLFCFEQLKFDTNLVETILFGNISKESTTYNLLYKYIKHISFLDVSKIVQQTASIDKKETDASALLLLSL</sequence>
<gene>
    <name evidence="1" type="ORF">GCM10009117_01700</name>
</gene>
<evidence type="ECO:0000313" key="1">
    <source>
        <dbReference type="EMBL" id="GAA0871025.1"/>
    </source>
</evidence>
<dbReference type="EMBL" id="BAAAFG010000001">
    <property type="protein sequence ID" value="GAA0871025.1"/>
    <property type="molecule type" value="Genomic_DNA"/>
</dbReference>
<dbReference type="InterPro" id="IPR024213">
    <property type="entry name" value="DUF3822"/>
</dbReference>
<dbReference type="Gene3D" id="3.30.420.260">
    <property type="match status" value="1"/>
</dbReference>
<organism evidence="1 2">
    <name type="scientific">Gangjinia marincola</name>
    <dbReference type="NCBI Taxonomy" id="578463"/>
    <lineage>
        <taxon>Bacteria</taxon>
        <taxon>Pseudomonadati</taxon>
        <taxon>Bacteroidota</taxon>
        <taxon>Flavobacteriia</taxon>
        <taxon>Flavobacteriales</taxon>
        <taxon>Flavobacteriaceae</taxon>
        <taxon>Gangjinia</taxon>
    </lineage>
</organism>
<accession>A0ABN1MD93</accession>
<comment type="caution">
    <text evidence="1">The sequence shown here is derived from an EMBL/GenBank/DDBJ whole genome shotgun (WGS) entry which is preliminary data.</text>
</comment>
<reference evidence="1 2" key="1">
    <citation type="journal article" date="2019" name="Int. J. Syst. Evol. Microbiol.">
        <title>The Global Catalogue of Microorganisms (GCM) 10K type strain sequencing project: providing services to taxonomists for standard genome sequencing and annotation.</title>
        <authorList>
            <consortium name="The Broad Institute Genomics Platform"/>
            <consortium name="The Broad Institute Genome Sequencing Center for Infectious Disease"/>
            <person name="Wu L."/>
            <person name="Ma J."/>
        </authorList>
    </citation>
    <scope>NUCLEOTIDE SEQUENCE [LARGE SCALE GENOMIC DNA]</scope>
    <source>
        <strain evidence="1 2">JCM 16082</strain>
    </source>
</reference>
<dbReference type="Proteomes" id="UP001500507">
    <property type="component" value="Unassembled WGS sequence"/>
</dbReference>
<dbReference type="RefSeq" id="WP_343762591.1">
    <property type="nucleotide sequence ID" value="NZ_BAAAFG010000001.1"/>
</dbReference>
<dbReference type="Gene3D" id="3.30.420.250">
    <property type="match status" value="1"/>
</dbReference>
<name>A0ABN1MD93_9FLAO</name>
<protein>
    <submittedName>
        <fullName evidence="1">DUF3822 family protein</fullName>
    </submittedName>
</protein>
<evidence type="ECO:0000313" key="2">
    <source>
        <dbReference type="Proteomes" id="UP001500507"/>
    </source>
</evidence>